<dbReference type="GO" id="GO:0016020">
    <property type="term" value="C:membrane"/>
    <property type="evidence" value="ECO:0007669"/>
    <property type="project" value="InterPro"/>
</dbReference>
<proteinExistence type="predicted"/>
<dbReference type="SUPFAM" id="SSF55874">
    <property type="entry name" value="ATPase domain of HSP90 chaperone/DNA topoisomerase II/histidine kinase"/>
    <property type="match status" value="1"/>
</dbReference>
<dbReference type="InterPro" id="IPR050640">
    <property type="entry name" value="Bact_2-comp_sensor_kinase"/>
</dbReference>
<feature type="transmembrane region" description="Helical" evidence="1">
    <location>
        <begin position="117"/>
        <end position="139"/>
    </location>
</feature>
<keyword evidence="3" id="KW-0808">Transferase</keyword>
<keyword evidence="3" id="KW-0418">Kinase</keyword>
<dbReference type="PANTHER" id="PTHR34220:SF7">
    <property type="entry name" value="SENSOR HISTIDINE KINASE YPDA"/>
    <property type="match status" value="1"/>
</dbReference>
<dbReference type="AlphaFoldDB" id="A0A7G5XF04"/>
<gene>
    <name evidence="3" type="ORF">H4075_18570</name>
</gene>
<accession>A0A7G5XF04</accession>
<evidence type="ECO:0000313" key="3">
    <source>
        <dbReference type="EMBL" id="QNA44057.1"/>
    </source>
</evidence>
<organism evidence="3 4">
    <name type="scientific">Lacibacter sediminis</name>
    <dbReference type="NCBI Taxonomy" id="2760713"/>
    <lineage>
        <taxon>Bacteria</taxon>
        <taxon>Pseudomonadati</taxon>
        <taxon>Bacteroidota</taxon>
        <taxon>Chitinophagia</taxon>
        <taxon>Chitinophagales</taxon>
        <taxon>Chitinophagaceae</taxon>
        <taxon>Lacibacter</taxon>
    </lineage>
</organism>
<dbReference type="InterPro" id="IPR036890">
    <property type="entry name" value="HATPase_C_sf"/>
</dbReference>
<evidence type="ECO:0000259" key="2">
    <source>
        <dbReference type="Pfam" id="PF06580"/>
    </source>
</evidence>
<feature type="transmembrane region" description="Helical" evidence="1">
    <location>
        <begin position="77"/>
        <end position="105"/>
    </location>
</feature>
<evidence type="ECO:0000256" key="1">
    <source>
        <dbReference type="SAM" id="Phobius"/>
    </source>
</evidence>
<keyword evidence="1" id="KW-1133">Transmembrane helix</keyword>
<dbReference type="EMBL" id="CP060007">
    <property type="protein sequence ID" value="QNA44057.1"/>
    <property type="molecule type" value="Genomic_DNA"/>
</dbReference>
<feature type="transmembrane region" description="Helical" evidence="1">
    <location>
        <begin position="12"/>
        <end position="31"/>
    </location>
</feature>
<sequence length="351" mass="40163">MRIGISKMGAYWWCQVAGWGGNMLMNFFFAWTYNREINASFVLRSLIIAALGLIITHFMRWVIIQTNLLHKTFERQVVYFLVLTLAFSMLYPFISLSLFNILGLFTPEQRVYSFTRLLVGSAINAFVTLLVWNLIYFIYHYVESFRKQQLDALKMQSVVKELELKTIKAHINPHFIFNSLNGIRALVDENPARARTAITELSNILRSSMQAEKMETVPFEKELGIVKDYLALEQMRFEERLKVNFDIDEDTLEQPVPPMMLQTLVENAIKHGISKNITGGVIKISSKFVNDHHELVIRNTGKLNGDFNPDGFGISSTQSRLKLMFGEEAKFSITDVNGNEVEAKVSMPAGL</sequence>
<protein>
    <submittedName>
        <fullName evidence="3">Histidine kinase</fullName>
    </submittedName>
</protein>
<dbReference type="KEGG" id="lacs:H4075_18570"/>
<dbReference type="RefSeq" id="WP_182802319.1">
    <property type="nucleotide sequence ID" value="NZ_CP060007.1"/>
</dbReference>
<dbReference type="Proteomes" id="UP000515344">
    <property type="component" value="Chromosome"/>
</dbReference>
<reference evidence="4" key="1">
    <citation type="submission" date="2020-08" db="EMBL/GenBank/DDBJ databases">
        <title>Lacibacter sp. S13-6-6 genome sequencing.</title>
        <authorList>
            <person name="Jin L."/>
        </authorList>
    </citation>
    <scope>NUCLEOTIDE SEQUENCE [LARGE SCALE GENOMIC DNA]</scope>
    <source>
        <strain evidence="4">S13-6-6</strain>
    </source>
</reference>
<dbReference type="PANTHER" id="PTHR34220">
    <property type="entry name" value="SENSOR HISTIDINE KINASE YPDA"/>
    <property type="match status" value="1"/>
</dbReference>
<evidence type="ECO:0000313" key="4">
    <source>
        <dbReference type="Proteomes" id="UP000515344"/>
    </source>
</evidence>
<dbReference type="Gene3D" id="3.30.565.10">
    <property type="entry name" value="Histidine kinase-like ATPase, C-terminal domain"/>
    <property type="match status" value="1"/>
</dbReference>
<keyword evidence="4" id="KW-1185">Reference proteome</keyword>
<name>A0A7G5XF04_9BACT</name>
<dbReference type="Pfam" id="PF06580">
    <property type="entry name" value="His_kinase"/>
    <property type="match status" value="1"/>
</dbReference>
<dbReference type="GO" id="GO:0000155">
    <property type="term" value="F:phosphorelay sensor kinase activity"/>
    <property type="evidence" value="ECO:0007669"/>
    <property type="project" value="InterPro"/>
</dbReference>
<keyword evidence="1" id="KW-0812">Transmembrane</keyword>
<keyword evidence="1" id="KW-0472">Membrane</keyword>
<dbReference type="InterPro" id="IPR010559">
    <property type="entry name" value="Sig_transdc_His_kin_internal"/>
</dbReference>
<feature type="domain" description="Signal transduction histidine kinase internal region" evidence="2">
    <location>
        <begin position="163"/>
        <end position="241"/>
    </location>
</feature>